<protein>
    <submittedName>
        <fullName evidence="1">Uncharacterized protein</fullName>
    </submittedName>
</protein>
<sequence>MGKFRGEIRGKATAFLDLVEPFLNHAENAFVGHAVFKMGMAQIQQVRDLIIITKAFARRGNHHHSPLGLL</sequence>
<reference evidence="1" key="1">
    <citation type="submission" date="2019-08" db="EMBL/GenBank/DDBJ databases">
        <authorList>
            <person name="Kucharzyk K."/>
            <person name="Murdoch R.W."/>
            <person name="Higgins S."/>
            <person name="Loffler F."/>
        </authorList>
    </citation>
    <scope>NUCLEOTIDE SEQUENCE</scope>
</reference>
<comment type="caution">
    <text evidence="1">The sequence shown here is derived from an EMBL/GenBank/DDBJ whole genome shotgun (WGS) entry which is preliminary data.</text>
</comment>
<accession>A0A645IZQ0</accession>
<dbReference type="EMBL" id="VSSQ01121137">
    <property type="protein sequence ID" value="MPN53714.1"/>
    <property type="molecule type" value="Genomic_DNA"/>
</dbReference>
<organism evidence="1">
    <name type="scientific">bioreactor metagenome</name>
    <dbReference type="NCBI Taxonomy" id="1076179"/>
    <lineage>
        <taxon>unclassified sequences</taxon>
        <taxon>metagenomes</taxon>
        <taxon>ecological metagenomes</taxon>
    </lineage>
</organism>
<proteinExistence type="predicted"/>
<dbReference type="AlphaFoldDB" id="A0A645IZQ0"/>
<gene>
    <name evidence="1" type="ORF">SDC9_201380</name>
</gene>
<name>A0A645IZQ0_9ZZZZ</name>
<evidence type="ECO:0000313" key="1">
    <source>
        <dbReference type="EMBL" id="MPN53714.1"/>
    </source>
</evidence>